<proteinExistence type="predicted"/>
<keyword evidence="3" id="KW-1185">Reference proteome</keyword>
<evidence type="ECO:0000313" key="2">
    <source>
        <dbReference type="EMBL" id="KPI87555.1"/>
    </source>
</evidence>
<dbReference type="Proteomes" id="UP000038009">
    <property type="component" value="Unassembled WGS sequence"/>
</dbReference>
<feature type="region of interest" description="Disordered" evidence="1">
    <location>
        <begin position="1"/>
        <end position="36"/>
    </location>
</feature>
<dbReference type="OrthoDB" id="265970at2759"/>
<sequence length="225" mass="24726">MSLKAEPAAEQADGKGQDYLDVLPLPTHTPQATEDDDGAIEIIDNEGEDEAVLEASYDAGALLGTANVLTGGEEAPPRLTRDYAVAFFNSDPRIAFDALHIGALRTIEACERMTRSNYDYPPWYVPQAEYVAPPCSSSSERAFFTVGAMHPIVQSRAPVEREDRRVDELLSHASRQTLAAAIGPDMVERLRMHRSGETRRRRRRESPGQPKKRVMTSSSPGAESS</sequence>
<reference evidence="2 3" key="1">
    <citation type="journal article" date="2015" name="PLoS Pathog.">
        <title>Leptomonas seymouri: Adaptations to the Dixenous Life Cycle Analyzed by Genome Sequencing, Transcriptome Profiling and Co-infection with Leishmania donovani.</title>
        <authorList>
            <person name="Kraeva N."/>
            <person name="Butenko A."/>
            <person name="Hlavacova J."/>
            <person name="Kostygov A."/>
            <person name="Myskova J."/>
            <person name="Grybchuk D."/>
            <person name="Lestinova T."/>
            <person name="Votypka J."/>
            <person name="Volf P."/>
            <person name="Opperdoes F."/>
            <person name="Flegontov P."/>
            <person name="Lukes J."/>
            <person name="Yurchenko V."/>
        </authorList>
    </citation>
    <scope>NUCLEOTIDE SEQUENCE [LARGE SCALE GENOMIC DNA]</scope>
    <source>
        <strain evidence="2 3">ATCC 30220</strain>
    </source>
</reference>
<evidence type="ECO:0000256" key="1">
    <source>
        <dbReference type="SAM" id="MobiDB-lite"/>
    </source>
</evidence>
<gene>
    <name evidence="2" type="ORF">ABL78_3352</name>
</gene>
<dbReference type="OMA" id="WCVPPTE"/>
<feature type="compositionally biased region" description="Basic and acidic residues" evidence="1">
    <location>
        <begin position="186"/>
        <end position="198"/>
    </location>
</feature>
<organism evidence="2 3">
    <name type="scientific">Leptomonas seymouri</name>
    <dbReference type="NCBI Taxonomy" id="5684"/>
    <lineage>
        <taxon>Eukaryota</taxon>
        <taxon>Discoba</taxon>
        <taxon>Euglenozoa</taxon>
        <taxon>Kinetoplastea</taxon>
        <taxon>Metakinetoplastina</taxon>
        <taxon>Trypanosomatida</taxon>
        <taxon>Trypanosomatidae</taxon>
        <taxon>Leishmaniinae</taxon>
        <taxon>Leptomonas</taxon>
    </lineage>
</organism>
<comment type="caution">
    <text evidence="2">The sequence shown here is derived from an EMBL/GenBank/DDBJ whole genome shotgun (WGS) entry which is preliminary data.</text>
</comment>
<accession>A0A0N1ILD1</accession>
<dbReference type="AlphaFoldDB" id="A0A0N1ILD1"/>
<feature type="region of interest" description="Disordered" evidence="1">
    <location>
        <begin position="181"/>
        <end position="225"/>
    </location>
</feature>
<dbReference type="EMBL" id="LJSK01000082">
    <property type="protein sequence ID" value="KPI87555.1"/>
    <property type="molecule type" value="Genomic_DNA"/>
</dbReference>
<protein>
    <submittedName>
        <fullName evidence="2">Uncharacterized protein</fullName>
    </submittedName>
</protein>
<feature type="compositionally biased region" description="Polar residues" evidence="1">
    <location>
        <begin position="215"/>
        <end position="225"/>
    </location>
</feature>
<name>A0A0N1ILD1_LEPSE</name>
<evidence type="ECO:0000313" key="3">
    <source>
        <dbReference type="Proteomes" id="UP000038009"/>
    </source>
</evidence>
<feature type="compositionally biased region" description="Basic residues" evidence="1">
    <location>
        <begin position="199"/>
        <end position="214"/>
    </location>
</feature>
<dbReference type="VEuPathDB" id="TriTrypDB:Lsey_0082_0080"/>